<feature type="domain" description="Bacterial alpha-2-macroglobulin MG10" evidence="2">
    <location>
        <begin position="118"/>
        <end position="234"/>
    </location>
</feature>
<feature type="non-terminal residue" evidence="3">
    <location>
        <position position="236"/>
    </location>
</feature>
<reference evidence="3" key="2">
    <citation type="journal article" date="2014" name="ISME J.">
        <title>Microbial stratification in low pH oxic and suboxic macroscopic growths along an acid mine drainage.</title>
        <authorList>
            <person name="Mendez-Garcia C."/>
            <person name="Mesa V."/>
            <person name="Sprenger R.R."/>
            <person name="Richter M."/>
            <person name="Diez M.S."/>
            <person name="Solano J."/>
            <person name="Bargiela R."/>
            <person name="Golyshina O.V."/>
            <person name="Manteca A."/>
            <person name="Ramos J.L."/>
            <person name="Gallego J.R."/>
            <person name="Llorente I."/>
            <person name="Martins Dos Santos V.A."/>
            <person name="Jensen O.N."/>
            <person name="Pelaez A.I."/>
            <person name="Sanchez J."/>
            <person name="Ferrer M."/>
        </authorList>
    </citation>
    <scope>NUCLEOTIDE SEQUENCE</scope>
</reference>
<dbReference type="EMBL" id="AUZY01011495">
    <property type="protein sequence ID" value="EQD34429.1"/>
    <property type="molecule type" value="Genomic_DNA"/>
</dbReference>
<sequence length="236" mass="24827">ETVFPQQAAQLPRQALDNILEPLRRGHYNSLSAALTLLALEGYQRGALPAPGDLRAHAEIAPGRLQAFGAVAGALLSGSYPPTATALKLDNTGSTPAWYALTQSGFDRGAPTRTIKDGLEIVREYTDTQGHALTSVHLGQEIEERISIRALGDRAVGDVAIVDILPGGFEVVQRSPAQAAADAASADESSSAAGNGSEQASALPDLLAQPDSTLQTDYVEPREDRVLIYATAMRSV</sequence>
<feature type="region of interest" description="Disordered" evidence="1">
    <location>
        <begin position="180"/>
        <end position="209"/>
    </location>
</feature>
<dbReference type="GO" id="GO:0004866">
    <property type="term" value="F:endopeptidase inhibitor activity"/>
    <property type="evidence" value="ECO:0007669"/>
    <property type="project" value="TreeGrafter"/>
</dbReference>
<dbReference type="InterPro" id="IPR051802">
    <property type="entry name" value="YfhM-like"/>
</dbReference>
<name>T1A001_9ZZZZ</name>
<dbReference type="PANTHER" id="PTHR40094:SF1">
    <property type="entry name" value="UBIQUITIN DOMAIN-CONTAINING PROTEIN"/>
    <property type="match status" value="1"/>
</dbReference>
<protein>
    <submittedName>
        <fullName evidence="3">Alpha-2-macroglobulin domain-containing protein</fullName>
    </submittedName>
</protein>
<comment type="caution">
    <text evidence="3">The sequence shown here is derived from an EMBL/GenBank/DDBJ whole genome shotgun (WGS) entry which is preliminary data.</text>
</comment>
<evidence type="ECO:0000259" key="2">
    <source>
        <dbReference type="Pfam" id="PF17973"/>
    </source>
</evidence>
<evidence type="ECO:0000256" key="1">
    <source>
        <dbReference type="SAM" id="MobiDB-lite"/>
    </source>
</evidence>
<reference evidence="3" key="1">
    <citation type="submission" date="2013-08" db="EMBL/GenBank/DDBJ databases">
        <authorList>
            <person name="Mendez C."/>
            <person name="Richter M."/>
            <person name="Ferrer M."/>
            <person name="Sanchez J."/>
        </authorList>
    </citation>
    <scope>NUCLEOTIDE SEQUENCE</scope>
</reference>
<accession>T1A001</accession>
<dbReference type="InterPro" id="IPR041246">
    <property type="entry name" value="Bact_MG10"/>
</dbReference>
<proteinExistence type="predicted"/>
<organism evidence="3">
    <name type="scientific">mine drainage metagenome</name>
    <dbReference type="NCBI Taxonomy" id="410659"/>
    <lineage>
        <taxon>unclassified sequences</taxon>
        <taxon>metagenomes</taxon>
        <taxon>ecological metagenomes</taxon>
    </lineage>
</organism>
<evidence type="ECO:0000313" key="3">
    <source>
        <dbReference type="EMBL" id="EQD34429.1"/>
    </source>
</evidence>
<feature type="compositionally biased region" description="Low complexity" evidence="1">
    <location>
        <begin position="180"/>
        <end position="202"/>
    </location>
</feature>
<dbReference type="PANTHER" id="PTHR40094">
    <property type="entry name" value="ALPHA-2-MACROGLOBULIN HOMOLOG"/>
    <property type="match status" value="1"/>
</dbReference>
<dbReference type="AlphaFoldDB" id="T1A001"/>
<feature type="non-terminal residue" evidence="3">
    <location>
        <position position="1"/>
    </location>
</feature>
<dbReference type="Pfam" id="PF17973">
    <property type="entry name" value="bMG10"/>
    <property type="match status" value="1"/>
</dbReference>
<gene>
    <name evidence="3" type="ORF">B1B_17210</name>
</gene>